<accession>A0A6A4HRH1</accession>
<proteinExistence type="predicted"/>
<gene>
    <name evidence="1" type="ORF">BT96DRAFT_920028</name>
</gene>
<dbReference type="AlphaFoldDB" id="A0A6A4HRH1"/>
<protein>
    <submittedName>
        <fullName evidence="1">Uncharacterized protein</fullName>
    </submittedName>
</protein>
<evidence type="ECO:0000313" key="1">
    <source>
        <dbReference type="EMBL" id="KAE9399624.1"/>
    </source>
</evidence>
<dbReference type="Proteomes" id="UP000799118">
    <property type="component" value="Unassembled WGS sequence"/>
</dbReference>
<dbReference type="EMBL" id="ML769467">
    <property type="protein sequence ID" value="KAE9399624.1"/>
    <property type="molecule type" value="Genomic_DNA"/>
</dbReference>
<name>A0A6A4HRH1_9AGAR</name>
<keyword evidence="2" id="KW-1185">Reference proteome</keyword>
<evidence type="ECO:0000313" key="2">
    <source>
        <dbReference type="Proteomes" id="UP000799118"/>
    </source>
</evidence>
<organism evidence="1 2">
    <name type="scientific">Gymnopus androsaceus JB14</name>
    <dbReference type="NCBI Taxonomy" id="1447944"/>
    <lineage>
        <taxon>Eukaryota</taxon>
        <taxon>Fungi</taxon>
        <taxon>Dikarya</taxon>
        <taxon>Basidiomycota</taxon>
        <taxon>Agaricomycotina</taxon>
        <taxon>Agaricomycetes</taxon>
        <taxon>Agaricomycetidae</taxon>
        <taxon>Agaricales</taxon>
        <taxon>Marasmiineae</taxon>
        <taxon>Omphalotaceae</taxon>
        <taxon>Gymnopus</taxon>
    </lineage>
</organism>
<reference evidence="1" key="1">
    <citation type="journal article" date="2019" name="Environ. Microbiol.">
        <title>Fungal ecological strategies reflected in gene transcription - a case study of two litter decomposers.</title>
        <authorList>
            <person name="Barbi F."/>
            <person name="Kohler A."/>
            <person name="Barry K."/>
            <person name="Baskaran P."/>
            <person name="Daum C."/>
            <person name="Fauchery L."/>
            <person name="Ihrmark K."/>
            <person name="Kuo A."/>
            <person name="LaButti K."/>
            <person name="Lipzen A."/>
            <person name="Morin E."/>
            <person name="Grigoriev I.V."/>
            <person name="Henrissat B."/>
            <person name="Lindahl B."/>
            <person name="Martin F."/>
        </authorList>
    </citation>
    <scope>NUCLEOTIDE SEQUENCE</scope>
    <source>
        <strain evidence="1">JB14</strain>
    </source>
</reference>
<sequence>MAEISSKFRFHVTELHVCVRLMYDSRPAYKAGESPRLRSSSVASRMSHRII</sequence>